<dbReference type="RefSeq" id="WP_307274014.1">
    <property type="nucleotide sequence ID" value="NZ_JAUSVX010000005.1"/>
</dbReference>
<dbReference type="PRINTS" id="PR00762">
    <property type="entry name" value="CLCHANNEL"/>
</dbReference>
<evidence type="ECO:0000256" key="1">
    <source>
        <dbReference type="ARBA" id="ARBA00004141"/>
    </source>
</evidence>
<keyword evidence="7" id="KW-0869">Chloride channel</keyword>
<evidence type="ECO:0000259" key="13">
    <source>
        <dbReference type="PROSITE" id="PS51371"/>
    </source>
</evidence>
<dbReference type="PANTHER" id="PTHR43427">
    <property type="entry name" value="CHLORIDE CHANNEL PROTEIN CLC-E"/>
    <property type="match status" value="1"/>
</dbReference>
<dbReference type="SUPFAM" id="SSF54631">
    <property type="entry name" value="CBS-domain pair"/>
    <property type="match status" value="1"/>
</dbReference>
<dbReference type="CDD" id="cd02205">
    <property type="entry name" value="CBS_pair_SF"/>
    <property type="match status" value="1"/>
</dbReference>
<feature type="transmembrane region" description="Helical" evidence="12">
    <location>
        <begin position="328"/>
        <end position="347"/>
    </location>
</feature>
<dbReference type="CDD" id="cd00400">
    <property type="entry name" value="Voltage_gated_ClC"/>
    <property type="match status" value="1"/>
</dbReference>
<dbReference type="Proteomes" id="UP001242480">
    <property type="component" value="Unassembled WGS sequence"/>
</dbReference>
<evidence type="ECO:0000256" key="4">
    <source>
        <dbReference type="ARBA" id="ARBA00022989"/>
    </source>
</evidence>
<evidence type="ECO:0000256" key="2">
    <source>
        <dbReference type="ARBA" id="ARBA00022448"/>
    </source>
</evidence>
<keyword evidence="2" id="KW-0813">Transport</keyword>
<feature type="transmembrane region" description="Helical" evidence="12">
    <location>
        <begin position="78"/>
        <end position="104"/>
    </location>
</feature>
<dbReference type="InterPro" id="IPR014743">
    <property type="entry name" value="Cl-channel_core"/>
</dbReference>
<evidence type="ECO:0000256" key="8">
    <source>
        <dbReference type="ARBA" id="ARBA00023214"/>
    </source>
</evidence>
<evidence type="ECO:0000256" key="7">
    <source>
        <dbReference type="ARBA" id="ARBA00023173"/>
    </source>
</evidence>
<dbReference type="Gene3D" id="3.10.580.10">
    <property type="entry name" value="CBS-domain"/>
    <property type="match status" value="1"/>
</dbReference>
<dbReference type="InterPro" id="IPR050368">
    <property type="entry name" value="ClC-type_chloride_channel"/>
</dbReference>
<evidence type="ECO:0000256" key="12">
    <source>
        <dbReference type="SAM" id="Phobius"/>
    </source>
</evidence>
<keyword evidence="8" id="KW-0868">Chloride</keyword>
<comment type="caution">
    <text evidence="14">The sequence shown here is derived from an EMBL/GenBank/DDBJ whole genome shotgun (WGS) entry which is preliminary data.</text>
</comment>
<dbReference type="EMBL" id="JAUSVX010000005">
    <property type="protein sequence ID" value="MDQ0470282.1"/>
    <property type="molecule type" value="Genomic_DNA"/>
</dbReference>
<evidence type="ECO:0000256" key="6">
    <source>
        <dbReference type="ARBA" id="ARBA00023136"/>
    </source>
</evidence>
<keyword evidence="6 12" id="KW-0472">Membrane</keyword>
<feature type="transmembrane region" description="Helical" evidence="12">
    <location>
        <begin position="353"/>
        <end position="370"/>
    </location>
</feature>
<evidence type="ECO:0000256" key="5">
    <source>
        <dbReference type="ARBA" id="ARBA00023065"/>
    </source>
</evidence>
<dbReference type="SUPFAM" id="SSF81340">
    <property type="entry name" value="Clc chloride channel"/>
    <property type="match status" value="1"/>
</dbReference>
<name>A0ABU0JAS0_9HYPH</name>
<dbReference type="SMART" id="SM00116">
    <property type="entry name" value="CBS"/>
    <property type="match status" value="2"/>
</dbReference>
<dbReference type="Gene3D" id="1.10.3080.10">
    <property type="entry name" value="Clc chloride channel"/>
    <property type="match status" value="1"/>
</dbReference>
<evidence type="ECO:0000256" key="3">
    <source>
        <dbReference type="ARBA" id="ARBA00022692"/>
    </source>
</evidence>
<keyword evidence="5" id="KW-0406">Ion transport</keyword>
<comment type="subcellular location">
    <subcellularLocation>
        <location evidence="1">Membrane</location>
        <topology evidence="1">Multi-pass membrane protein</topology>
    </subcellularLocation>
</comment>
<evidence type="ECO:0000256" key="10">
    <source>
        <dbReference type="PROSITE-ProRule" id="PRU00703"/>
    </source>
</evidence>
<dbReference type="InterPro" id="IPR001807">
    <property type="entry name" value="ClC"/>
</dbReference>
<feature type="transmembrane region" description="Helical" evidence="12">
    <location>
        <begin position="291"/>
        <end position="316"/>
    </location>
</feature>
<dbReference type="InterPro" id="IPR000644">
    <property type="entry name" value="CBS_dom"/>
</dbReference>
<dbReference type="PROSITE" id="PS51371">
    <property type="entry name" value="CBS"/>
    <property type="match status" value="2"/>
</dbReference>
<keyword evidence="15" id="KW-1185">Reference proteome</keyword>
<evidence type="ECO:0000256" key="11">
    <source>
        <dbReference type="SAM" id="MobiDB-lite"/>
    </source>
</evidence>
<gene>
    <name evidence="14" type="ORF">QO011_003298</name>
</gene>
<feature type="region of interest" description="Disordered" evidence="11">
    <location>
        <begin position="1"/>
        <end position="25"/>
    </location>
</feature>
<dbReference type="InterPro" id="IPR046342">
    <property type="entry name" value="CBS_dom_sf"/>
</dbReference>
<protein>
    <submittedName>
        <fullName evidence="14">H+/Cl- antiporter ClcA/CBS domain-containing protein</fullName>
    </submittedName>
</protein>
<proteinExistence type="predicted"/>
<keyword evidence="10" id="KW-0129">CBS domain</keyword>
<evidence type="ECO:0000256" key="9">
    <source>
        <dbReference type="ARBA" id="ARBA00023303"/>
    </source>
</evidence>
<feature type="transmembrane region" description="Helical" evidence="12">
    <location>
        <begin position="382"/>
        <end position="407"/>
    </location>
</feature>
<evidence type="ECO:0000313" key="14">
    <source>
        <dbReference type="EMBL" id="MDQ0470282.1"/>
    </source>
</evidence>
<feature type="domain" description="CBS" evidence="13">
    <location>
        <begin position="535"/>
        <end position="592"/>
    </location>
</feature>
<reference evidence="14 15" key="1">
    <citation type="submission" date="2023-07" db="EMBL/GenBank/DDBJ databases">
        <title>Genomic Encyclopedia of Type Strains, Phase IV (KMG-IV): sequencing the most valuable type-strain genomes for metagenomic binning, comparative biology and taxonomic classification.</title>
        <authorList>
            <person name="Goeker M."/>
        </authorList>
    </citation>
    <scope>NUCLEOTIDE SEQUENCE [LARGE SCALE GENOMIC DNA]</scope>
    <source>
        <strain evidence="14 15">DSM 19619</strain>
    </source>
</reference>
<feature type="transmembrane region" description="Helical" evidence="12">
    <location>
        <begin position="257"/>
        <end position="279"/>
    </location>
</feature>
<dbReference type="Pfam" id="PF00571">
    <property type="entry name" value="CBS"/>
    <property type="match status" value="2"/>
</dbReference>
<dbReference type="PANTHER" id="PTHR43427:SF6">
    <property type="entry name" value="CHLORIDE CHANNEL PROTEIN CLC-E"/>
    <property type="match status" value="1"/>
</dbReference>
<feature type="transmembrane region" description="Helical" evidence="12">
    <location>
        <begin position="413"/>
        <end position="434"/>
    </location>
</feature>
<sequence length="607" mass="62909">MTTNTLDHASPEPPLPRAGSPGRTARLGDFTTDRRVLLLMLLAVAAGTLSVGAAWLLLKLIALCTNLAYFGRLSVVPLPIAATPLGWAAVFVPVLGCLVIGLMARYGSEKIRGHGIPEAIEAILIGKSRISPKVAVLKPLSSAISIGTGGPFGAEGPIIMTGGALGSLLAQTIHLTASERKALLVAGAAAGMTAIFGTPVAAVLLAVELLLFEWKPRSFLPVLVAAAVAAAERTLLFDAGPLFPYAGGMALSGQAMLAWALVGLSAGLASGLLTAMVYACEDAFQALPIHWMWWPLAGGLAIGIGGLIDPAALGVGYDNIAHLLAGDMPARAVLLLLVVKAVIWAIALGSGTSGGVLAPLLIFGGCLGALESLGLPAADAGFWALLGMAAMMGGTMRAPLTATLFAVELTGNLAALLPLLTACGIAYATTVLLLKRSILTEKIARRGHHITREYHADPFTLVPVGEVMVREVDVLGAEITVGDAVAFFTAAEHRHKSYPVVDAGRQVVGMVSRADILAWTVDDRMEGLPLGEALEGRDLLVGTPQELVGHLADRMAAADVGRVPILDRQTGRLVGLVARKDLLQVRARTAAEEKERAVYLGLGARGR</sequence>
<keyword evidence="4 12" id="KW-1133">Transmembrane helix</keyword>
<feature type="domain" description="CBS" evidence="13">
    <location>
        <begin position="468"/>
        <end position="530"/>
    </location>
</feature>
<dbReference type="Pfam" id="PF00654">
    <property type="entry name" value="Voltage_CLC"/>
    <property type="match status" value="1"/>
</dbReference>
<feature type="transmembrane region" description="Helical" evidence="12">
    <location>
        <begin position="219"/>
        <end position="236"/>
    </location>
</feature>
<keyword evidence="3 12" id="KW-0812">Transmembrane</keyword>
<organism evidence="14 15">
    <name type="scientific">Labrys wisconsinensis</name>
    <dbReference type="NCBI Taxonomy" id="425677"/>
    <lineage>
        <taxon>Bacteria</taxon>
        <taxon>Pseudomonadati</taxon>
        <taxon>Pseudomonadota</taxon>
        <taxon>Alphaproteobacteria</taxon>
        <taxon>Hyphomicrobiales</taxon>
        <taxon>Xanthobacteraceae</taxon>
        <taxon>Labrys</taxon>
    </lineage>
</organism>
<accession>A0ABU0JAS0</accession>
<keyword evidence="9" id="KW-0407">Ion channel</keyword>
<evidence type="ECO:0000313" key="15">
    <source>
        <dbReference type="Proteomes" id="UP001242480"/>
    </source>
</evidence>
<feature type="transmembrane region" description="Helical" evidence="12">
    <location>
        <begin position="182"/>
        <end position="207"/>
    </location>
</feature>
<feature type="transmembrane region" description="Helical" evidence="12">
    <location>
        <begin position="36"/>
        <end position="58"/>
    </location>
</feature>